<keyword evidence="2" id="KW-1185">Reference proteome</keyword>
<reference evidence="1 2" key="1">
    <citation type="journal article" date="2015" name="J. Virol.">
        <title>The genome of the nucleopolyhedrosis-causing virus from Tipula oleracea sheds new light on the Nudiviridae family.</title>
        <authorList>
            <person name="Bezier A."/>
            <person name="Theze J."/>
            <person name="Gavory F."/>
            <person name="Gaillard J."/>
            <person name="Poulain J."/>
            <person name="Drezen J.M."/>
            <person name="Herniou E.A."/>
        </authorList>
    </citation>
    <scope>NUCLEOTIDE SEQUENCE [LARGE SCALE GENOMIC DNA]</scope>
    <source>
        <strain evidence="1">35</strain>
    </source>
</reference>
<accession>A0A0B4VFP1</accession>
<gene>
    <name evidence="1" type="ORF">TONV_049</name>
</gene>
<dbReference type="KEGG" id="vg:22921763"/>
<dbReference type="Proteomes" id="UP000201058">
    <property type="component" value="Segment"/>
</dbReference>
<organism evidence="1 2">
    <name type="scientific">Tipula oleracea nudivirus</name>
    <dbReference type="NCBI Taxonomy" id="1546257"/>
    <lineage>
        <taxon>Viruses</taxon>
        <taxon>Viruses incertae sedis</taxon>
        <taxon>Naldaviricetes</taxon>
        <taxon>Lefavirales</taxon>
        <taxon>Nudiviridae</taxon>
        <taxon>Deltanudivirus</taxon>
        <taxon>Deltanudivirus tipoleraceae</taxon>
    </lineage>
</organism>
<dbReference type="EMBL" id="KM610234">
    <property type="protein sequence ID" value="AJD20109.1"/>
    <property type="molecule type" value="Genomic_DNA"/>
</dbReference>
<dbReference type="RefSeq" id="YP_009116696.1">
    <property type="nucleotide sequence ID" value="NC_026242.1"/>
</dbReference>
<proteinExistence type="predicted"/>
<name>A0A0B4VFP1_9VIRU</name>
<evidence type="ECO:0000313" key="2">
    <source>
        <dbReference type="Proteomes" id="UP000201058"/>
    </source>
</evidence>
<protein>
    <submittedName>
        <fullName evidence="1">Uncharacterized protein</fullName>
    </submittedName>
</protein>
<sequence>MNSDFKKRKSEDNDKYKKKGADLIDKRTKLYDFNKIKDLDDISELPKKFINKKNKTKTYYTFIGLNKCKFTFEYREPSALIHSYILNIINSTWYFHDNSPIFLKRSSTCTLSGTTSNDNDDYYKNFYLLMHMIHTICVYNKVYKTPKKFKVLNFELISNEMVLFCDDNTMVLFNEPLIRKYLELSTKINVKLDQQLGDNQYIKKLDTLNYRYNLLNRESSNILLKLLCIADHAATHLIDQHTSDTDFIFHKHYGSVGFTLHSVIRIIPQRKNKLLNNIFNNQFNDDGPSNLYKEQISSIFNNSDILL</sequence>
<dbReference type="GeneID" id="22921763"/>
<evidence type="ECO:0000313" key="1">
    <source>
        <dbReference type="EMBL" id="AJD20109.1"/>
    </source>
</evidence>